<dbReference type="GO" id="GO:0016836">
    <property type="term" value="F:hydro-lyase activity"/>
    <property type="evidence" value="ECO:0007669"/>
    <property type="project" value="UniProtKB-UniRule"/>
</dbReference>
<keyword evidence="3 4" id="KW-0456">Lyase</keyword>
<sequence>MKDYAKQLIKENTIFDTISRQEEVFWLNDKCLPFDMIDGLCQLVVSDKDIQDAEARLSRFAPFIKACFPETEATDGIIESPLQEIPAMQEALREYGSSKLPGKFLLKMDSHLAVAGSIKARGGIYEVLKHAEELALATGKLKITDDYTILTTPEWKDFFGQYTVQVGSTGNLGLSIGISSAAVGFRVKVHMSADAKQWKKDLLRSKGVEVVEYDDDYSKAVAEGRRLSAQDPRSYFVDDENSKDLFLGYAVAASRLAKQLAEHRITVDEDHPLFVYLPAGVGGAPGGVAYGLKRIFRDNVHCFFAEPTHCPSVLLGMATERYEDVSVRDFDIDGITEADGLACASPSGFVTRMDRNIVSGDFTVDDVRLYEFMRMLSDTEDIRIEPSSCAAFLGPLQVAKTPAGHNFPNGHGITNEKLQNAAHICWATGGALVPEDVWEEWFKEYKLPR</sequence>
<dbReference type="HAMAP" id="MF_01030">
    <property type="entry name" value="D_Ser_dehydrat"/>
    <property type="match status" value="1"/>
</dbReference>
<organism evidence="6 7">
    <name type="scientific">Lentihominibacter faecis</name>
    <dbReference type="NCBI Taxonomy" id="2764712"/>
    <lineage>
        <taxon>Bacteria</taxon>
        <taxon>Bacillati</taxon>
        <taxon>Bacillota</taxon>
        <taxon>Clostridia</taxon>
        <taxon>Peptostreptococcales</taxon>
        <taxon>Anaerovoracaceae</taxon>
        <taxon>Lentihominibacter</taxon>
    </lineage>
</organism>
<gene>
    <name evidence="4" type="primary">dsdA</name>
    <name evidence="6" type="ORF">H8876_09945</name>
</gene>
<dbReference type="GO" id="GO:0008721">
    <property type="term" value="F:D-serine ammonia-lyase activity"/>
    <property type="evidence" value="ECO:0007669"/>
    <property type="project" value="UniProtKB-EC"/>
</dbReference>
<dbReference type="NCBIfam" id="NF002823">
    <property type="entry name" value="PRK02991.1"/>
    <property type="match status" value="1"/>
</dbReference>
<dbReference type="InterPro" id="IPR050147">
    <property type="entry name" value="Ser/Thr_Dehydratase"/>
</dbReference>
<keyword evidence="7" id="KW-1185">Reference proteome</keyword>
<dbReference type="GO" id="GO:0009097">
    <property type="term" value="P:isoleucine biosynthetic process"/>
    <property type="evidence" value="ECO:0007669"/>
    <property type="project" value="TreeGrafter"/>
</dbReference>
<dbReference type="EC" id="4.3.1.18" evidence="4"/>
<comment type="catalytic activity">
    <reaction evidence="4">
        <text>D-serine = pyruvate + NH4(+)</text>
        <dbReference type="Rhea" id="RHEA:13977"/>
        <dbReference type="ChEBI" id="CHEBI:15361"/>
        <dbReference type="ChEBI" id="CHEBI:28938"/>
        <dbReference type="ChEBI" id="CHEBI:35247"/>
        <dbReference type="EC" id="4.3.1.18"/>
    </reaction>
</comment>
<dbReference type="SUPFAM" id="SSF53686">
    <property type="entry name" value="Tryptophan synthase beta subunit-like PLP-dependent enzymes"/>
    <property type="match status" value="1"/>
</dbReference>
<dbReference type="InterPro" id="IPR011780">
    <property type="entry name" value="D_Ser_am_lyase"/>
</dbReference>
<dbReference type="PANTHER" id="PTHR48078:SF9">
    <property type="entry name" value="D-SERINE DEHYDRATASE"/>
    <property type="match status" value="1"/>
</dbReference>
<dbReference type="EMBL" id="JACRWC010000116">
    <property type="protein sequence ID" value="MBC6000321.1"/>
    <property type="molecule type" value="Genomic_DNA"/>
</dbReference>
<proteinExistence type="inferred from homology"/>
<dbReference type="NCBIfam" id="TIGR02035">
    <property type="entry name" value="D_Ser_am_lyase"/>
    <property type="match status" value="1"/>
</dbReference>
<evidence type="ECO:0000259" key="5">
    <source>
        <dbReference type="Pfam" id="PF00291"/>
    </source>
</evidence>
<protein>
    <recommendedName>
        <fullName evidence="4">Probable D-serine dehydratase</fullName>
        <ecNumber evidence="4">4.3.1.18</ecNumber>
    </recommendedName>
    <alternativeName>
        <fullName evidence="4">D-serine deaminase</fullName>
        <shortName evidence="4">DSD</shortName>
    </alternativeName>
</protein>
<dbReference type="Proteomes" id="UP000644115">
    <property type="component" value="Unassembled WGS sequence"/>
</dbReference>
<feature type="domain" description="Tryptophan synthase beta chain-like PALP" evidence="5">
    <location>
        <begin position="75"/>
        <end position="395"/>
    </location>
</feature>
<evidence type="ECO:0000313" key="6">
    <source>
        <dbReference type="EMBL" id="MBC6000321.1"/>
    </source>
</evidence>
<dbReference type="AlphaFoldDB" id="A0A923NDP6"/>
<evidence type="ECO:0000313" key="7">
    <source>
        <dbReference type="Proteomes" id="UP000644115"/>
    </source>
</evidence>
<evidence type="ECO:0000256" key="4">
    <source>
        <dbReference type="HAMAP-Rule" id="MF_01030"/>
    </source>
</evidence>
<comment type="cofactor">
    <cofactor evidence="1 4">
        <name>pyridoxal 5'-phosphate</name>
        <dbReference type="ChEBI" id="CHEBI:597326"/>
    </cofactor>
</comment>
<dbReference type="Pfam" id="PF00291">
    <property type="entry name" value="PALP"/>
    <property type="match status" value="1"/>
</dbReference>
<evidence type="ECO:0000256" key="1">
    <source>
        <dbReference type="ARBA" id="ARBA00001933"/>
    </source>
</evidence>
<name>A0A923NDP6_9FIRM</name>
<dbReference type="GO" id="GO:0030170">
    <property type="term" value="F:pyridoxal phosphate binding"/>
    <property type="evidence" value="ECO:0007669"/>
    <property type="project" value="InterPro"/>
</dbReference>
<dbReference type="InterPro" id="IPR036052">
    <property type="entry name" value="TrpB-like_PALP_sf"/>
</dbReference>
<dbReference type="Gene3D" id="3.40.50.1100">
    <property type="match status" value="2"/>
</dbReference>
<keyword evidence="2 4" id="KW-0663">Pyridoxal phosphate</keyword>
<dbReference type="PANTHER" id="PTHR48078">
    <property type="entry name" value="THREONINE DEHYDRATASE, MITOCHONDRIAL-RELATED"/>
    <property type="match status" value="1"/>
</dbReference>
<comment type="similarity">
    <text evidence="4">Belongs to the serine/threonine dehydratase family. DsdA subfamily.</text>
</comment>
<dbReference type="GO" id="GO:0036088">
    <property type="term" value="P:D-serine catabolic process"/>
    <property type="evidence" value="ECO:0007669"/>
    <property type="project" value="TreeGrafter"/>
</dbReference>
<evidence type="ECO:0000256" key="2">
    <source>
        <dbReference type="ARBA" id="ARBA00022898"/>
    </source>
</evidence>
<accession>A0A923NDP6</accession>
<dbReference type="InterPro" id="IPR001926">
    <property type="entry name" value="TrpB-like_PALP"/>
</dbReference>
<comment type="caution">
    <text evidence="6">The sequence shown here is derived from an EMBL/GenBank/DDBJ whole genome shotgun (WGS) entry which is preliminary data.</text>
</comment>
<dbReference type="RefSeq" id="WP_249287621.1">
    <property type="nucleotide sequence ID" value="NZ_JACRWC010000116.1"/>
</dbReference>
<reference evidence="6" key="1">
    <citation type="submission" date="2020-08" db="EMBL/GenBank/DDBJ databases">
        <authorList>
            <person name="Liu C."/>
            <person name="Sun Q."/>
        </authorList>
    </citation>
    <scope>NUCLEOTIDE SEQUENCE</scope>
    <source>
        <strain evidence="6">BX16</strain>
    </source>
</reference>
<evidence type="ECO:0000256" key="3">
    <source>
        <dbReference type="ARBA" id="ARBA00023239"/>
    </source>
</evidence>
<feature type="modified residue" description="N6-(pyridoxal phosphate)lysine" evidence="4">
    <location>
        <position position="119"/>
    </location>
</feature>